<dbReference type="CDD" id="cd01275">
    <property type="entry name" value="FHIT"/>
    <property type="match status" value="1"/>
</dbReference>
<evidence type="ECO:0000256" key="2">
    <source>
        <dbReference type="ARBA" id="ARBA00022801"/>
    </source>
</evidence>
<feature type="binding site" evidence="4">
    <location>
        <position position="25"/>
    </location>
    <ligand>
        <name>substrate</name>
    </ligand>
</feature>
<dbReference type="PANTHER" id="PTHR46243:SF1">
    <property type="entry name" value="BIS(5'-ADENOSYL)-TRIPHOSPHATASE"/>
    <property type="match status" value="1"/>
</dbReference>
<reference evidence="9 10" key="2">
    <citation type="journal article" date="2012" name="Proc. Natl. Acad. Sci. U.S.A.">
        <title>Gain and loss of multiple functionally related, horizontally transferred genes in the reduced genomes of two microsporidian parasites.</title>
        <authorList>
            <person name="Pombert J.-F."/>
            <person name="Selman M."/>
            <person name="Burki F."/>
            <person name="Bardell F.T."/>
            <person name="Farinelli L."/>
            <person name="Solter L.F."/>
            <person name="Whitman D.W."/>
            <person name="Weiss L.M."/>
            <person name="Corradi N."/>
            <person name="Keeling P.J."/>
        </authorList>
    </citation>
    <scope>NUCLEOTIDE SEQUENCE [LARGE SCALE GENOMIC DNA]</scope>
    <source>
        <strain evidence="9 10">ATCC 50506</strain>
    </source>
</reference>
<gene>
    <name evidence="9" type="ORF">Eint_100420</name>
</gene>
<evidence type="ECO:0000256" key="5">
    <source>
        <dbReference type="PIRSR" id="PIRSR639383-3"/>
    </source>
</evidence>
<dbReference type="PANTHER" id="PTHR46243">
    <property type="entry name" value="BIS(5'-ADENOSYL)-TRIPHOSPHATASE"/>
    <property type="match status" value="1"/>
</dbReference>
<feature type="domain" description="HIT" evidence="8">
    <location>
        <begin position="1"/>
        <end position="105"/>
    </location>
</feature>
<dbReference type="Proteomes" id="UP000002313">
    <property type="component" value="Chromosome X"/>
</dbReference>
<evidence type="ECO:0000259" key="8">
    <source>
        <dbReference type="PROSITE" id="PS51084"/>
    </source>
</evidence>
<feature type="binding site" evidence="4">
    <location>
        <position position="94"/>
    </location>
    <ligand>
        <name>substrate</name>
    </ligand>
</feature>
<evidence type="ECO:0000256" key="6">
    <source>
        <dbReference type="PROSITE-ProRule" id="PRU00464"/>
    </source>
</evidence>
<feature type="site" description="Important for induction of apoptosis" evidence="5">
    <location>
        <position position="110"/>
    </location>
</feature>
<dbReference type="Gene3D" id="3.30.428.10">
    <property type="entry name" value="HIT-like"/>
    <property type="match status" value="1"/>
</dbReference>
<dbReference type="EMBL" id="CP001951">
    <property type="protein sequence ID" value="ADM12368.1"/>
    <property type="molecule type" value="Genomic_DNA"/>
</dbReference>
<dbReference type="FunFam" id="3.30.428.10:FF:000011">
    <property type="entry name" value="Fragile histidine triad"/>
    <property type="match status" value="1"/>
</dbReference>
<accession>E0S9I3</accession>
<dbReference type="AlphaFoldDB" id="E0S9I3"/>
<dbReference type="EC" id="3.6.1.29" evidence="7"/>
<dbReference type="GeneID" id="9699433"/>
<feature type="active site" description="Tele-AMP-histidine intermediate" evidence="3">
    <location>
        <position position="92"/>
    </location>
</feature>
<keyword evidence="2 7" id="KW-0378">Hydrolase</keyword>
<keyword evidence="10" id="KW-1185">Reference proteome</keyword>
<evidence type="ECO:0000256" key="4">
    <source>
        <dbReference type="PIRSR" id="PIRSR639383-2"/>
    </source>
</evidence>
<reference evidence="9 10" key="1">
    <citation type="journal article" date="2010" name="Nat. Commun.">
        <title>The complete sequence of the smallest known nuclear genome from the microsporidian Encephalitozoon intestinalis.</title>
        <authorList>
            <person name="Corradi N."/>
            <person name="Pombert J.-F."/>
            <person name="Farinelli L."/>
            <person name="Didier E.S."/>
            <person name="Keeling P.J."/>
        </authorList>
    </citation>
    <scope>NUCLEOTIDE SEQUENCE [LARGE SCALE GENOMIC DNA]</scope>
    <source>
        <strain evidence="9 10">ATCC 50506</strain>
    </source>
</reference>
<dbReference type="SUPFAM" id="SSF54197">
    <property type="entry name" value="HIT-like"/>
    <property type="match status" value="1"/>
</dbReference>
<dbReference type="RefSeq" id="XP_003073728.1">
    <property type="nucleotide sequence ID" value="XM_003073682.1"/>
</dbReference>
<feature type="binding site" evidence="4">
    <location>
        <begin position="85"/>
        <end position="88"/>
    </location>
    <ligand>
        <name>substrate</name>
    </ligand>
</feature>
<dbReference type="KEGG" id="ein:Eint_100420"/>
<dbReference type="HOGENOM" id="CLU_056776_7_1_1"/>
<dbReference type="InterPro" id="IPR036265">
    <property type="entry name" value="HIT-like_sf"/>
</dbReference>
<dbReference type="InterPro" id="IPR039383">
    <property type="entry name" value="FHIT"/>
</dbReference>
<dbReference type="VEuPathDB" id="MicrosporidiaDB:Eint_100420"/>
<dbReference type="PROSITE" id="PS51084">
    <property type="entry name" value="HIT_2"/>
    <property type="match status" value="1"/>
</dbReference>
<dbReference type="GO" id="GO:0000166">
    <property type="term" value="F:nucleotide binding"/>
    <property type="evidence" value="ECO:0007669"/>
    <property type="project" value="UniProtKB-KW"/>
</dbReference>
<evidence type="ECO:0000313" key="10">
    <source>
        <dbReference type="Proteomes" id="UP000002313"/>
    </source>
</evidence>
<comment type="cofactor">
    <cofactor evidence="7">
        <name>Mn(2+)</name>
        <dbReference type="ChEBI" id="CHEBI:29035"/>
    </cofactor>
</comment>
<feature type="short sequence motif" description="Histidine triad motif" evidence="6">
    <location>
        <begin position="90"/>
        <end position="94"/>
    </location>
</feature>
<organism evidence="9 10">
    <name type="scientific">Encephalitozoon intestinalis (strain ATCC 50506)</name>
    <name type="common">Microsporidian parasite</name>
    <name type="synonym">Septata intestinalis</name>
    <dbReference type="NCBI Taxonomy" id="876142"/>
    <lineage>
        <taxon>Eukaryota</taxon>
        <taxon>Fungi</taxon>
        <taxon>Fungi incertae sedis</taxon>
        <taxon>Microsporidia</taxon>
        <taxon>Unikaryonidae</taxon>
        <taxon>Encephalitozoon</taxon>
    </lineage>
</organism>
<dbReference type="OrthoDB" id="680339at2759"/>
<evidence type="ECO:0000256" key="1">
    <source>
        <dbReference type="ARBA" id="ARBA00022741"/>
    </source>
</evidence>
<dbReference type="InterPro" id="IPR019808">
    <property type="entry name" value="Histidine_triad_CS"/>
</dbReference>
<dbReference type="PROSITE" id="PS00892">
    <property type="entry name" value="HIT_1"/>
    <property type="match status" value="1"/>
</dbReference>
<comment type="catalytic activity">
    <reaction evidence="7">
        <text>P(1),P(3)-bis(5'-adenosyl) triphosphate + H2O = AMP + ADP + 2 H(+)</text>
        <dbReference type="Rhea" id="RHEA:13893"/>
        <dbReference type="ChEBI" id="CHEBI:15377"/>
        <dbReference type="ChEBI" id="CHEBI:15378"/>
        <dbReference type="ChEBI" id="CHEBI:58529"/>
        <dbReference type="ChEBI" id="CHEBI:456215"/>
        <dbReference type="ChEBI" id="CHEBI:456216"/>
        <dbReference type="EC" id="3.6.1.29"/>
    </reaction>
</comment>
<sequence>MEFGDKVIPYDHVIIKTMHSFIFTNLRPFLPLHILVSPISKKQRIYELTNEETSDLFNTVRVAMLGLKDLCDGFTLGVQDGSCAGQTVFHVHVHIVPRVVKDLERNDDIYEKGALDSADRPAREYDEMKKEAAKLRKIIGRAFDSEGLYYQNSFE</sequence>
<name>E0S9I3_ENCIT</name>
<evidence type="ECO:0000256" key="7">
    <source>
        <dbReference type="RuleBase" id="RU366076"/>
    </source>
</evidence>
<proteinExistence type="predicted"/>
<feature type="binding site" evidence="4">
    <location>
        <position position="79"/>
    </location>
    <ligand>
        <name>substrate</name>
    </ligand>
</feature>
<dbReference type="InterPro" id="IPR011146">
    <property type="entry name" value="HIT-like"/>
</dbReference>
<evidence type="ECO:0000256" key="3">
    <source>
        <dbReference type="PIRSR" id="PIRSR639383-1"/>
    </source>
</evidence>
<dbReference type="InterPro" id="IPR051884">
    <property type="entry name" value="Bis(5'-adenosyl)-TPase_reg"/>
</dbReference>
<evidence type="ECO:0000313" key="9">
    <source>
        <dbReference type="EMBL" id="ADM12368.1"/>
    </source>
</evidence>
<keyword evidence="1 7" id="KW-0547">Nucleotide-binding</keyword>
<protein>
    <recommendedName>
        <fullName evidence="7">Bis(5'-adenosyl)-triphosphatase</fullName>
        <ecNumber evidence="7">3.6.1.29</ecNumber>
    </recommendedName>
</protein>
<dbReference type="Pfam" id="PF01230">
    <property type="entry name" value="HIT"/>
    <property type="match status" value="1"/>
</dbReference>
<dbReference type="GO" id="GO:0047710">
    <property type="term" value="F:bis(5'-adenosyl)-triphosphatase activity"/>
    <property type="evidence" value="ECO:0007669"/>
    <property type="project" value="UniProtKB-UniRule"/>
</dbReference>